<evidence type="ECO:0000313" key="1">
    <source>
        <dbReference type="EMBL" id="GAK57646.1"/>
    </source>
</evidence>
<dbReference type="SUPFAM" id="SSF82004">
    <property type="entry name" value="N-utilization substance G protein NusG, insert domain"/>
    <property type="match status" value="1"/>
</dbReference>
<dbReference type="EMBL" id="DF820466">
    <property type="protein sequence ID" value="GAK57646.1"/>
    <property type="molecule type" value="Genomic_DNA"/>
</dbReference>
<dbReference type="HOGENOM" id="CLU_130936_3_1_0"/>
<keyword evidence="2" id="KW-1185">Reference proteome</keyword>
<accession>A0A081BZ91</accession>
<reference evidence="1" key="1">
    <citation type="journal article" date="2015" name="PeerJ">
        <title>First genomic representation of candidate bacterial phylum KSB3 points to enhanced environmental sensing as a trigger of wastewater bulking.</title>
        <authorList>
            <person name="Sekiguchi Y."/>
            <person name="Ohashi A."/>
            <person name="Parks D.H."/>
            <person name="Yamauchi T."/>
            <person name="Tyson G.W."/>
            <person name="Hugenholtz P."/>
        </authorList>
    </citation>
    <scope>NUCLEOTIDE SEQUENCE [LARGE SCALE GENOMIC DNA]</scope>
</reference>
<dbReference type="AlphaFoldDB" id="A0A081BZ91"/>
<organism evidence="1">
    <name type="scientific">Vecturithrix granuli</name>
    <dbReference type="NCBI Taxonomy" id="1499967"/>
    <lineage>
        <taxon>Bacteria</taxon>
        <taxon>Candidatus Moduliflexota</taxon>
        <taxon>Candidatus Vecturitrichia</taxon>
        <taxon>Candidatus Vecturitrichales</taxon>
        <taxon>Candidatus Vecturitrichaceae</taxon>
        <taxon>Candidatus Vecturithrix</taxon>
    </lineage>
</organism>
<dbReference type="STRING" id="1499967.U27_04613"/>
<dbReference type="InterPro" id="IPR038690">
    <property type="entry name" value="NusG_2_sf"/>
</dbReference>
<dbReference type="Proteomes" id="UP000030661">
    <property type="component" value="Unassembled WGS sequence"/>
</dbReference>
<evidence type="ECO:0000313" key="2">
    <source>
        <dbReference type="Proteomes" id="UP000030661"/>
    </source>
</evidence>
<sequence length="123" mass="13096">MLRLTLGDKILIGGLLLLSLASYPLLRTLMTEGSQVQIETDGRIFQVVSLDVDQTIAVPGPLGATFVVIHAGAVHVSASPCHNKICVNTGEISYAGQMIVCVPNKVVVRVIGKQELPYDAVTQ</sequence>
<dbReference type="Gene3D" id="2.60.320.10">
    <property type="entry name" value="N-utilization substance G protein NusG, insert domain"/>
    <property type="match status" value="1"/>
</dbReference>
<name>A0A081BZ91_VECG1</name>
<dbReference type="CDD" id="cd09910">
    <property type="entry name" value="NGN-insert_like"/>
    <property type="match status" value="1"/>
</dbReference>
<gene>
    <name evidence="1" type="ORF">U27_04613</name>
</gene>
<dbReference type="Pfam" id="PF07009">
    <property type="entry name" value="NusG_II"/>
    <property type="match status" value="1"/>
</dbReference>
<proteinExistence type="predicted"/>
<protein>
    <submittedName>
        <fullName evidence="1">Uncharacterized protein</fullName>
    </submittedName>
</protein>
<dbReference type="eggNOG" id="COG5341">
    <property type="taxonomic scope" value="Bacteria"/>
</dbReference>